<dbReference type="AlphaFoldDB" id="A0A3A8QKU1"/>
<gene>
    <name evidence="2" type="ORF">D7V93_01300</name>
</gene>
<proteinExistence type="predicted"/>
<keyword evidence="1" id="KW-1133">Transmembrane helix</keyword>
<evidence type="ECO:0000313" key="2">
    <source>
        <dbReference type="EMBL" id="RKH68401.1"/>
    </source>
</evidence>
<evidence type="ECO:0008006" key="4">
    <source>
        <dbReference type="Google" id="ProtNLM"/>
    </source>
</evidence>
<name>A0A3A8QKU1_9BACT</name>
<accession>A0A3A8QKU1</accession>
<evidence type="ECO:0000313" key="3">
    <source>
        <dbReference type="Proteomes" id="UP000272888"/>
    </source>
</evidence>
<sequence>MVHMAGQLLGAYFKAVIGSMLGASTALLFPQQRKRIDAMRDDVWYEWDEYVKVVGEFHAKLGDQTLAAIGQTSALQTLPLSKAAGFDSLEKIFGNFEALTRDVVRDVPAAELIRTISFTRDRVVLECDTRVPPALLTGVFRGFLLGFGKIVTTEQVERRGATVRFTLGYV</sequence>
<reference evidence="3" key="1">
    <citation type="submission" date="2018-09" db="EMBL/GenBank/DDBJ databases">
        <authorList>
            <person name="Livingstone P.G."/>
            <person name="Whitworth D.E."/>
        </authorList>
    </citation>
    <scope>NUCLEOTIDE SEQUENCE [LARGE SCALE GENOMIC DNA]</scope>
    <source>
        <strain evidence="3">CA051B</strain>
    </source>
</reference>
<dbReference type="EMBL" id="RAWB01000007">
    <property type="protein sequence ID" value="RKH68401.1"/>
    <property type="molecule type" value="Genomic_DNA"/>
</dbReference>
<keyword evidence="1" id="KW-0472">Membrane</keyword>
<organism evidence="2 3">
    <name type="scientific">Corallococcus llansteffanensis</name>
    <dbReference type="NCBI Taxonomy" id="2316731"/>
    <lineage>
        <taxon>Bacteria</taxon>
        <taxon>Pseudomonadati</taxon>
        <taxon>Myxococcota</taxon>
        <taxon>Myxococcia</taxon>
        <taxon>Myxococcales</taxon>
        <taxon>Cystobacterineae</taxon>
        <taxon>Myxococcaceae</taxon>
        <taxon>Corallococcus</taxon>
    </lineage>
</organism>
<feature type="transmembrane region" description="Helical" evidence="1">
    <location>
        <begin position="12"/>
        <end position="30"/>
    </location>
</feature>
<comment type="caution">
    <text evidence="2">The sequence shown here is derived from an EMBL/GenBank/DDBJ whole genome shotgun (WGS) entry which is preliminary data.</text>
</comment>
<dbReference type="Proteomes" id="UP000272888">
    <property type="component" value="Unassembled WGS sequence"/>
</dbReference>
<evidence type="ECO:0000256" key="1">
    <source>
        <dbReference type="SAM" id="Phobius"/>
    </source>
</evidence>
<keyword evidence="3" id="KW-1185">Reference proteome</keyword>
<keyword evidence="1" id="KW-0812">Transmembrane</keyword>
<protein>
    <recommendedName>
        <fullName evidence="4">DUF2378 family protein</fullName>
    </recommendedName>
</protein>